<accession>D3Q6V9</accession>
<dbReference type="GO" id="GO:0000160">
    <property type="term" value="P:phosphorelay signal transduction system"/>
    <property type="evidence" value="ECO:0007669"/>
    <property type="project" value="InterPro"/>
</dbReference>
<dbReference type="Proteomes" id="UP000000844">
    <property type="component" value="Chromosome"/>
</dbReference>
<keyword evidence="2" id="KW-0805">Transcription regulation</keyword>
<evidence type="ECO:0000259" key="6">
    <source>
        <dbReference type="PROSITE" id="PS50043"/>
    </source>
</evidence>
<dbReference type="SMART" id="SM00448">
    <property type="entry name" value="REC"/>
    <property type="match status" value="1"/>
</dbReference>
<dbReference type="PROSITE" id="PS50043">
    <property type="entry name" value="HTH_LUXR_2"/>
    <property type="match status" value="1"/>
</dbReference>
<keyword evidence="9" id="KW-1185">Reference proteome</keyword>
<evidence type="ECO:0000313" key="8">
    <source>
        <dbReference type="EMBL" id="ADD40358.1"/>
    </source>
</evidence>
<dbReference type="GO" id="GO:0003677">
    <property type="term" value="F:DNA binding"/>
    <property type="evidence" value="ECO:0007669"/>
    <property type="project" value="UniProtKB-KW"/>
</dbReference>
<dbReference type="InterPro" id="IPR016032">
    <property type="entry name" value="Sig_transdc_resp-reg_C-effctor"/>
</dbReference>
<evidence type="ECO:0000256" key="5">
    <source>
        <dbReference type="PROSITE-ProRule" id="PRU00169"/>
    </source>
</evidence>
<dbReference type="CDD" id="cd17535">
    <property type="entry name" value="REC_NarL-like"/>
    <property type="match status" value="1"/>
</dbReference>
<evidence type="ECO:0000313" key="9">
    <source>
        <dbReference type="Proteomes" id="UP000000844"/>
    </source>
</evidence>
<dbReference type="PANTHER" id="PTHR43214">
    <property type="entry name" value="TWO-COMPONENT RESPONSE REGULATOR"/>
    <property type="match status" value="1"/>
</dbReference>
<dbReference type="KEGG" id="sna:Snas_0645"/>
<dbReference type="HOGENOM" id="CLU_000445_90_10_11"/>
<feature type="domain" description="HTH luxR-type" evidence="6">
    <location>
        <begin position="147"/>
        <end position="212"/>
    </location>
</feature>
<dbReference type="SUPFAM" id="SSF52172">
    <property type="entry name" value="CheY-like"/>
    <property type="match status" value="1"/>
</dbReference>
<dbReference type="CDD" id="cd06170">
    <property type="entry name" value="LuxR_C_like"/>
    <property type="match status" value="1"/>
</dbReference>
<evidence type="ECO:0000256" key="4">
    <source>
        <dbReference type="ARBA" id="ARBA00023163"/>
    </source>
</evidence>
<keyword evidence="1 5" id="KW-0597">Phosphoprotein</keyword>
<dbReference type="Pfam" id="PF00196">
    <property type="entry name" value="GerE"/>
    <property type="match status" value="1"/>
</dbReference>
<dbReference type="InterPro" id="IPR011006">
    <property type="entry name" value="CheY-like_superfamily"/>
</dbReference>
<evidence type="ECO:0000256" key="2">
    <source>
        <dbReference type="ARBA" id="ARBA00023015"/>
    </source>
</evidence>
<dbReference type="SUPFAM" id="SSF46894">
    <property type="entry name" value="C-terminal effector domain of the bipartite response regulators"/>
    <property type="match status" value="1"/>
</dbReference>
<dbReference type="Gene3D" id="3.40.50.2300">
    <property type="match status" value="1"/>
</dbReference>
<sequence length="220" mass="23913">MIRVLLADDQVLMRGGFRALLDAEDDISVVAEAANGEEAVSLAAEHVPDVALIDIQMPGTGGIEAARRIAARPELASVRVVMLTNYGFDEYVYNALRAGASGFLVKDIEPAELLHAVRQAARGDAPLSPDVARRLMRDFASRPLSPNPVDDERLTNREREVVVLAAQGLNNEEIAERLVISPTTAKTHISRAMIKLACRDRTQLVVYAYESGLITPKQAS</sequence>
<proteinExistence type="predicted"/>
<evidence type="ECO:0000256" key="3">
    <source>
        <dbReference type="ARBA" id="ARBA00023125"/>
    </source>
</evidence>
<dbReference type="Pfam" id="PF00072">
    <property type="entry name" value="Response_reg"/>
    <property type="match status" value="1"/>
</dbReference>
<dbReference type="AlphaFoldDB" id="D3Q6V9"/>
<dbReference type="InterPro" id="IPR000792">
    <property type="entry name" value="Tscrpt_reg_LuxR_C"/>
</dbReference>
<dbReference type="PROSITE" id="PS50110">
    <property type="entry name" value="RESPONSE_REGULATORY"/>
    <property type="match status" value="1"/>
</dbReference>
<reference evidence="8 9" key="1">
    <citation type="journal article" date="2009" name="Stand. Genomic Sci.">
        <title>Complete genome sequence of Stackebrandtia nassauensis type strain (LLR-40K-21).</title>
        <authorList>
            <person name="Munk C."/>
            <person name="Lapidus A."/>
            <person name="Copeland A."/>
            <person name="Jando M."/>
            <person name="Mayilraj S."/>
            <person name="Glavina Del Rio T."/>
            <person name="Nolan M."/>
            <person name="Chen F."/>
            <person name="Lucas S."/>
            <person name="Tice H."/>
            <person name="Cheng J.F."/>
            <person name="Han C."/>
            <person name="Detter J.C."/>
            <person name="Bruce D."/>
            <person name="Goodwin L."/>
            <person name="Chain P."/>
            <person name="Pitluck S."/>
            <person name="Goker M."/>
            <person name="Ovchinikova G."/>
            <person name="Pati A."/>
            <person name="Ivanova N."/>
            <person name="Mavromatis K."/>
            <person name="Chen A."/>
            <person name="Palaniappan K."/>
            <person name="Land M."/>
            <person name="Hauser L."/>
            <person name="Chang Y.J."/>
            <person name="Jeffries C.D."/>
            <person name="Bristow J."/>
            <person name="Eisen J.A."/>
            <person name="Markowitz V."/>
            <person name="Hugenholtz P."/>
            <person name="Kyrpides N.C."/>
            <person name="Klenk H.P."/>
        </authorList>
    </citation>
    <scope>NUCLEOTIDE SEQUENCE [LARGE SCALE GENOMIC DNA]</scope>
    <source>
        <strain evidence="9">DSM 44728 / CIP 108903 / NRRL B-16338 / NBRC 102104 / LLR-40K-21</strain>
    </source>
</reference>
<feature type="modified residue" description="4-aspartylphosphate" evidence="5">
    <location>
        <position position="54"/>
    </location>
</feature>
<dbReference type="SMART" id="SM00421">
    <property type="entry name" value="HTH_LUXR"/>
    <property type="match status" value="1"/>
</dbReference>
<dbReference type="PRINTS" id="PR00038">
    <property type="entry name" value="HTHLUXR"/>
</dbReference>
<dbReference type="InterPro" id="IPR058245">
    <property type="entry name" value="NreC/VraR/RcsB-like_REC"/>
</dbReference>
<evidence type="ECO:0000256" key="1">
    <source>
        <dbReference type="ARBA" id="ARBA00022553"/>
    </source>
</evidence>
<keyword evidence="4" id="KW-0804">Transcription</keyword>
<gene>
    <name evidence="8" type="ordered locus">Snas_0645</name>
</gene>
<dbReference type="RefSeq" id="WP_013015929.1">
    <property type="nucleotide sequence ID" value="NC_013947.1"/>
</dbReference>
<dbReference type="eggNOG" id="COG2197">
    <property type="taxonomic scope" value="Bacteria"/>
</dbReference>
<keyword evidence="3" id="KW-0238">DNA-binding</keyword>
<organism evidence="8 9">
    <name type="scientific">Stackebrandtia nassauensis (strain DSM 44728 / CIP 108903 / NRRL B-16338 / NBRC 102104 / LLR-40K-21)</name>
    <dbReference type="NCBI Taxonomy" id="446470"/>
    <lineage>
        <taxon>Bacteria</taxon>
        <taxon>Bacillati</taxon>
        <taxon>Actinomycetota</taxon>
        <taxon>Actinomycetes</taxon>
        <taxon>Glycomycetales</taxon>
        <taxon>Glycomycetaceae</taxon>
        <taxon>Stackebrandtia</taxon>
    </lineage>
</organism>
<dbReference type="GO" id="GO:0006355">
    <property type="term" value="P:regulation of DNA-templated transcription"/>
    <property type="evidence" value="ECO:0007669"/>
    <property type="project" value="InterPro"/>
</dbReference>
<name>D3Q6V9_STANL</name>
<dbReference type="OrthoDB" id="3686176at2"/>
<dbReference type="InterPro" id="IPR001789">
    <property type="entry name" value="Sig_transdc_resp-reg_receiver"/>
</dbReference>
<dbReference type="InterPro" id="IPR039420">
    <property type="entry name" value="WalR-like"/>
</dbReference>
<dbReference type="PANTHER" id="PTHR43214:SF24">
    <property type="entry name" value="TRANSCRIPTIONAL REGULATORY PROTEIN NARL-RELATED"/>
    <property type="match status" value="1"/>
</dbReference>
<dbReference type="STRING" id="446470.Snas_0645"/>
<evidence type="ECO:0000259" key="7">
    <source>
        <dbReference type="PROSITE" id="PS50110"/>
    </source>
</evidence>
<feature type="domain" description="Response regulatory" evidence="7">
    <location>
        <begin position="3"/>
        <end position="121"/>
    </location>
</feature>
<dbReference type="EMBL" id="CP001778">
    <property type="protein sequence ID" value="ADD40358.1"/>
    <property type="molecule type" value="Genomic_DNA"/>
</dbReference>
<protein>
    <submittedName>
        <fullName evidence="8">Two component transcriptional regulator, LuxR family</fullName>
    </submittedName>
</protein>